<protein>
    <submittedName>
        <fullName evidence="4">DUF4397 domain-containing protein</fullName>
    </submittedName>
</protein>
<reference evidence="4" key="3">
    <citation type="submission" date="2024-09" db="EMBL/GenBank/DDBJ databases">
        <authorList>
            <person name="Sun Q."/>
            <person name="Mori K."/>
        </authorList>
    </citation>
    <scope>NUCLEOTIDE SEQUENCE</scope>
    <source>
        <strain evidence="4">CCUG 61484</strain>
    </source>
</reference>
<comment type="caution">
    <text evidence="4">The sequence shown here is derived from an EMBL/GenBank/DDBJ whole genome shotgun (WGS) entry which is preliminary data.</text>
</comment>
<keyword evidence="5" id="KW-1185">Reference proteome</keyword>
<dbReference type="RefSeq" id="WP_377111078.1">
    <property type="nucleotide sequence ID" value="NZ_JBHTHZ010000001.1"/>
</dbReference>
<sequence length="248" mass="26846">MVNKYHNGVLFYLLLLVMGVMIIPVLASCSKDSISSSGLNARLQIVNLSPDIQPVNLLAKYVRVSTNTYTYPNASGYFLLNTVNVPFQIRNVQSATDLNPTNLVTIEDTIRPRVPYTLFITGLKADSSLTSVLTVDTGAIPAIGRGKVRLVNGMPGSSGLRITFNDTVAFKNVAYKSVTDYIEVTAGSYNINITAANAPTTVLTSIPNYNILDGKLYTIYAYGLSNRADSARYGSGIILNTLPPNTTY</sequence>
<keyword evidence="1" id="KW-0812">Transmembrane</keyword>
<dbReference type="Pfam" id="PF14344">
    <property type="entry name" value="DUF4397"/>
    <property type="match status" value="1"/>
</dbReference>
<evidence type="ECO:0000313" key="4">
    <source>
        <dbReference type="EMBL" id="MFD0792503.1"/>
    </source>
</evidence>
<dbReference type="EMBL" id="JBHTHZ010000001">
    <property type="protein sequence ID" value="MFD0792503.1"/>
    <property type="molecule type" value="Genomic_DNA"/>
</dbReference>
<reference evidence="4" key="1">
    <citation type="journal article" date="2014" name="Int. J. Syst. Evol. Microbiol.">
        <title>Complete genome of a new Firmicutes species belonging to the dominant human colonic microbiota ('Ruminococcus bicirculans') reveals two chromosomes and a selective capacity to utilize plant glucans.</title>
        <authorList>
            <consortium name="NISC Comparative Sequencing Program"/>
            <person name="Wegmann U."/>
            <person name="Louis P."/>
            <person name="Goesmann A."/>
            <person name="Henrissat B."/>
            <person name="Duncan S.H."/>
            <person name="Flint H.J."/>
        </authorList>
    </citation>
    <scope>NUCLEOTIDE SEQUENCE</scope>
    <source>
        <strain evidence="4">CCUG 61484</strain>
    </source>
</reference>
<dbReference type="EMBL" id="JBHTHZ010000001">
    <property type="protein sequence ID" value="MFD0792375.1"/>
    <property type="molecule type" value="Genomic_DNA"/>
</dbReference>
<gene>
    <name evidence="3" type="ORF">ACFQZX_02030</name>
    <name evidence="4" type="ORF">ACFQZX_02675</name>
</gene>
<evidence type="ECO:0000313" key="5">
    <source>
        <dbReference type="Proteomes" id="UP001597010"/>
    </source>
</evidence>
<evidence type="ECO:0000259" key="2">
    <source>
        <dbReference type="Pfam" id="PF14344"/>
    </source>
</evidence>
<name>A0ABW3ANB1_9SPHI</name>
<dbReference type="Proteomes" id="UP001597010">
    <property type="component" value="Unassembled WGS sequence"/>
</dbReference>
<proteinExistence type="predicted"/>
<keyword evidence="1" id="KW-1133">Transmembrane helix</keyword>
<keyword evidence="1" id="KW-0472">Membrane</keyword>
<dbReference type="InterPro" id="IPR025510">
    <property type="entry name" value="DUF4397"/>
</dbReference>
<evidence type="ECO:0000313" key="3">
    <source>
        <dbReference type="EMBL" id="MFD0792375.1"/>
    </source>
</evidence>
<feature type="transmembrane region" description="Helical" evidence="1">
    <location>
        <begin position="9"/>
        <end position="27"/>
    </location>
</feature>
<dbReference type="PROSITE" id="PS51257">
    <property type="entry name" value="PROKAR_LIPOPROTEIN"/>
    <property type="match status" value="1"/>
</dbReference>
<evidence type="ECO:0000256" key="1">
    <source>
        <dbReference type="SAM" id="Phobius"/>
    </source>
</evidence>
<accession>A0ABW3ANB1</accession>
<feature type="domain" description="DUF4397" evidence="2">
    <location>
        <begin position="147"/>
        <end position="225"/>
    </location>
</feature>
<reference evidence="5" key="2">
    <citation type="journal article" date="2019" name="Int. J. Syst. Evol. Microbiol.">
        <title>The Global Catalogue of Microorganisms (GCM) 10K type strain sequencing project: providing services to taxonomists for standard genome sequencing and annotation.</title>
        <authorList>
            <consortium name="The Broad Institute Genomics Platform"/>
            <consortium name="The Broad Institute Genome Sequencing Center for Infectious Disease"/>
            <person name="Wu L."/>
            <person name="Ma J."/>
        </authorList>
    </citation>
    <scope>NUCLEOTIDE SEQUENCE [LARGE SCALE GENOMIC DNA]</scope>
    <source>
        <strain evidence="5">CCUG 61484</strain>
    </source>
</reference>
<organism evidence="4 5">
    <name type="scientific">Mucilaginibacter litoreus</name>
    <dbReference type="NCBI Taxonomy" id="1048221"/>
    <lineage>
        <taxon>Bacteria</taxon>
        <taxon>Pseudomonadati</taxon>
        <taxon>Bacteroidota</taxon>
        <taxon>Sphingobacteriia</taxon>
        <taxon>Sphingobacteriales</taxon>
        <taxon>Sphingobacteriaceae</taxon>
        <taxon>Mucilaginibacter</taxon>
    </lineage>
</organism>